<keyword evidence="3" id="KW-0399">Innate immunity</keyword>
<evidence type="ECO:0000256" key="13">
    <source>
        <dbReference type="SAM" id="Phobius"/>
    </source>
</evidence>
<proteinExistence type="inferred from homology"/>
<comment type="subcellular location">
    <subcellularLocation>
        <location evidence="1">Membrane</location>
        <topology evidence="1">Single-pass type I membrane protein</topology>
    </subcellularLocation>
</comment>
<feature type="domain" description="TIR" evidence="14">
    <location>
        <begin position="667"/>
        <end position="808"/>
    </location>
</feature>
<keyword evidence="4" id="KW-0433">Leucine-rich repeat</keyword>
<dbReference type="PIRSF" id="PIRSF037595">
    <property type="entry name" value="Toll-like_receptor"/>
    <property type="match status" value="1"/>
</dbReference>
<dbReference type="Proteomes" id="UP000507470">
    <property type="component" value="Unassembled WGS sequence"/>
</dbReference>
<keyword evidence="7" id="KW-0677">Repeat</keyword>
<dbReference type="PANTHER" id="PTHR24365">
    <property type="entry name" value="TOLL-LIKE RECEPTOR"/>
    <property type="match status" value="1"/>
</dbReference>
<dbReference type="GO" id="GO:0005886">
    <property type="term" value="C:plasma membrane"/>
    <property type="evidence" value="ECO:0007669"/>
    <property type="project" value="TreeGrafter"/>
</dbReference>
<name>A0A6J8E321_MYTCO</name>
<evidence type="ECO:0000256" key="2">
    <source>
        <dbReference type="ARBA" id="ARBA00009634"/>
    </source>
</evidence>
<organism evidence="15 16">
    <name type="scientific">Mytilus coruscus</name>
    <name type="common">Sea mussel</name>
    <dbReference type="NCBI Taxonomy" id="42192"/>
    <lineage>
        <taxon>Eukaryota</taxon>
        <taxon>Metazoa</taxon>
        <taxon>Spiralia</taxon>
        <taxon>Lophotrochozoa</taxon>
        <taxon>Mollusca</taxon>
        <taxon>Bivalvia</taxon>
        <taxon>Autobranchia</taxon>
        <taxon>Pteriomorphia</taxon>
        <taxon>Mytilida</taxon>
        <taxon>Mytiloidea</taxon>
        <taxon>Mytilidae</taxon>
        <taxon>Mytilinae</taxon>
        <taxon>Mytilus</taxon>
    </lineage>
</organism>
<protein>
    <recommendedName>
        <fullName evidence="14">TIR domain-containing protein</fullName>
    </recommendedName>
</protein>
<dbReference type="SUPFAM" id="SSF52058">
    <property type="entry name" value="L domain-like"/>
    <property type="match status" value="3"/>
</dbReference>
<evidence type="ECO:0000259" key="14">
    <source>
        <dbReference type="PROSITE" id="PS50104"/>
    </source>
</evidence>
<evidence type="ECO:0000313" key="15">
    <source>
        <dbReference type="EMBL" id="CAC5414807.1"/>
    </source>
</evidence>
<keyword evidence="5 13" id="KW-0812">Transmembrane</keyword>
<dbReference type="InterPro" id="IPR000157">
    <property type="entry name" value="TIR_dom"/>
</dbReference>
<keyword evidence="6" id="KW-0732">Signal</keyword>
<dbReference type="InterPro" id="IPR032675">
    <property type="entry name" value="LRR_dom_sf"/>
</dbReference>
<dbReference type="SMART" id="SM00369">
    <property type="entry name" value="LRR_TYP"/>
    <property type="match status" value="5"/>
</dbReference>
<dbReference type="OrthoDB" id="1526598at2759"/>
<dbReference type="InterPro" id="IPR035897">
    <property type="entry name" value="Toll_tir_struct_dom_sf"/>
</dbReference>
<dbReference type="Gene3D" id="3.80.10.10">
    <property type="entry name" value="Ribonuclease Inhibitor"/>
    <property type="match status" value="4"/>
</dbReference>
<evidence type="ECO:0000256" key="7">
    <source>
        <dbReference type="ARBA" id="ARBA00022737"/>
    </source>
</evidence>
<keyword evidence="16" id="KW-1185">Reference proteome</keyword>
<dbReference type="SUPFAM" id="SSF52200">
    <property type="entry name" value="Toll/Interleukin receptor TIR domain"/>
    <property type="match status" value="1"/>
</dbReference>
<keyword evidence="9 13" id="KW-1133">Transmembrane helix</keyword>
<dbReference type="PRINTS" id="PR01537">
    <property type="entry name" value="INTRLKN1R1F"/>
</dbReference>
<keyword evidence="10 13" id="KW-0472">Membrane</keyword>
<evidence type="ECO:0000256" key="8">
    <source>
        <dbReference type="ARBA" id="ARBA00022859"/>
    </source>
</evidence>
<dbReference type="InterPro" id="IPR003591">
    <property type="entry name" value="Leu-rich_rpt_typical-subtyp"/>
</dbReference>
<dbReference type="SMART" id="SM00255">
    <property type="entry name" value="TIR"/>
    <property type="match status" value="1"/>
</dbReference>
<dbReference type="Pfam" id="PF01582">
    <property type="entry name" value="TIR"/>
    <property type="match status" value="1"/>
</dbReference>
<evidence type="ECO:0000256" key="6">
    <source>
        <dbReference type="ARBA" id="ARBA00022729"/>
    </source>
</evidence>
<evidence type="ECO:0000256" key="1">
    <source>
        <dbReference type="ARBA" id="ARBA00004479"/>
    </source>
</evidence>
<evidence type="ECO:0000256" key="11">
    <source>
        <dbReference type="ARBA" id="ARBA00023170"/>
    </source>
</evidence>
<reference evidence="15 16" key="1">
    <citation type="submission" date="2020-06" db="EMBL/GenBank/DDBJ databases">
        <authorList>
            <person name="Li R."/>
            <person name="Bekaert M."/>
        </authorList>
    </citation>
    <scope>NUCLEOTIDE SEQUENCE [LARGE SCALE GENOMIC DNA]</scope>
    <source>
        <strain evidence="16">wild</strain>
    </source>
</reference>
<dbReference type="AlphaFoldDB" id="A0A6J8E321"/>
<dbReference type="GO" id="GO:0002224">
    <property type="term" value="P:toll-like receptor signaling pathway"/>
    <property type="evidence" value="ECO:0007669"/>
    <property type="project" value="InterPro"/>
</dbReference>
<evidence type="ECO:0000256" key="12">
    <source>
        <dbReference type="ARBA" id="ARBA00023180"/>
    </source>
</evidence>
<sequence>MNLLKADCARKNIATIPVISNNTESISFTNNRIQSVEKCAFTSNKLLIYLDLSKNDINLMTPDSFLGLYNLETLIISNNNNISSTVSSSNAVFEPLVSLRYLDIKNTFIRPSAFNVSSFFNLQTLKIDYADGETYFDTEYKFLKNLTNLDLSGYSGHCEIKILTPRTFENLPNVEHLDISKCRIILIFNGTFKTLSRLKYLDLSDNRCLELRSFENMTYDLFSTSIKILRINKIRQTFAVNTKILKCNLQYLRHTKITEIYIDSNRLQLFEPGALNMLPKTLEKISAGDNQFTFGKYIGELSVLSNVQELNVSYMGISHNFLDKDEDCSIVSWDNSSCGKDSHIFRQDDNKINKIDYFQTSSGDVTITLHIPYELRIFHYKRCDMRYYLPEIFLTNNSLEYIDASFNTLYDWRGPFYNLDNLKFLDLSNNFCSNVSKKFFNGAPNLTSLFVGNNLLGFVLPYDHTGETFSSLIMLQTLDLAYNRIISLSILLFKSQKDLRTLNLSGNMLENVNFEIKHMTNLSFMDLSDNRISLLGVSFTDQLDELKKTVPNLTIDMSGNPITCTCDSISFIKWLATTKVHLNMHQQECNSIKMYLNNSKAVYDMLKKNCSSYVTTVVAVVSWMIIFVMIIIAGLLYRYRWKMRYLYYIVKSKHQGYIKPQQVDNYFLYDAFISYADEDDTFVHRKFLKHVEENGNISCCIHKRDFIPGNDIASNITSAIHNSRKTVVIMSQNFLASDWCLFEFNMAKMESIYSRSSENIIFIVFIEQLPAKDLPLNILELVQSKSYIEYPNDEYGDVIFWEKVKDTLSL</sequence>
<comment type="similarity">
    <text evidence="2">Belongs to the Toll-like receptor family.</text>
</comment>
<dbReference type="FunFam" id="3.40.50.10140:FF:000001">
    <property type="entry name" value="Toll-like receptor 2"/>
    <property type="match status" value="1"/>
</dbReference>
<dbReference type="InterPro" id="IPR017241">
    <property type="entry name" value="Toll-like_receptor"/>
</dbReference>
<keyword evidence="12" id="KW-0325">Glycoprotein</keyword>
<dbReference type="Gene3D" id="3.40.50.10140">
    <property type="entry name" value="Toll/interleukin-1 receptor homology (TIR) domain"/>
    <property type="match status" value="1"/>
</dbReference>
<dbReference type="PROSITE" id="PS51450">
    <property type="entry name" value="LRR"/>
    <property type="match status" value="2"/>
</dbReference>
<dbReference type="PROSITE" id="PS50104">
    <property type="entry name" value="TIR"/>
    <property type="match status" value="1"/>
</dbReference>
<dbReference type="GO" id="GO:0045087">
    <property type="term" value="P:innate immune response"/>
    <property type="evidence" value="ECO:0007669"/>
    <property type="project" value="UniProtKB-KW"/>
</dbReference>
<evidence type="ECO:0000256" key="4">
    <source>
        <dbReference type="ARBA" id="ARBA00022614"/>
    </source>
</evidence>
<keyword evidence="8" id="KW-0391">Immunity</keyword>
<keyword evidence="11" id="KW-0675">Receptor</keyword>
<dbReference type="GO" id="GO:0004888">
    <property type="term" value="F:transmembrane signaling receptor activity"/>
    <property type="evidence" value="ECO:0007669"/>
    <property type="project" value="InterPro"/>
</dbReference>
<evidence type="ECO:0000313" key="16">
    <source>
        <dbReference type="Proteomes" id="UP000507470"/>
    </source>
</evidence>
<feature type="transmembrane region" description="Helical" evidence="13">
    <location>
        <begin position="613"/>
        <end position="637"/>
    </location>
</feature>
<dbReference type="PANTHER" id="PTHR24365:SF530">
    <property type="entry name" value="MSTPROX-RELATED"/>
    <property type="match status" value="1"/>
</dbReference>
<evidence type="ECO:0000256" key="5">
    <source>
        <dbReference type="ARBA" id="ARBA00022692"/>
    </source>
</evidence>
<evidence type="ECO:0000256" key="3">
    <source>
        <dbReference type="ARBA" id="ARBA00022588"/>
    </source>
</evidence>
<dbReference type="Pfam" id="PF13855">
    <property type="entry name" value="LRR_8"/>
    <property type="match status" value="3"/>
</dbReference>
<evidence type="ECO:0000256" key="9">
    <source>
        <dbReference type="ARBA" id="ARBA00022989"/>
    </source>
</evidence>
<evidence type="ECO:0000256" key="10">
    <source>
        <dbReference type="ARBA" id="ARBA00023136"/>
    </source>
</evidence>
<gene>
    <name evidence="15" type="ORF">MCOR_47554</name>
</gene>
<accession>A0A6J8E321</accession>
<dbReference type="EMBL" id="CACVKT020008353">
    <property type="protein sequence ID" value="CAC5414807.1"/>
    <property type="molecule type" value="Genomic_DNA"/>
</dbReference>
<dbReference type="InterPro" id="IPR001611">
    <property type="entry name" value="Leu-rich_rpt"/>
</dbReference>